<dbReference type="InterPro" id="IPR005498">
    <property type="entry name" value="T4SS_VirB10/TraB/TrbI"/>
</dbReference>
<dbReference type="EMBL" id="CP073078">
    <property type="protein sequence ID" value="QUD90141.1"/>
    <property type="molecule type" value="Genomic_DNA"/>
</dbReference>
<feature type="compositionally biased region" description="Basic and acidic residues" evidence="6">
    <location>
        <begin position="1"/>
        <end position="12"/>
    </location>
</feature>
<gene>
    <name evidence="8" type="ORF">KCG34_09870</name>
</gene>
<evidence type="ECO:0000313" key="8">
    <source>
        <dbReference type="EMBL" id="QUD90141.1"/>
    </source>
</evidence>
<dbReference type="Pfam" id="PF03743">
    <property type="entry name" value="TrbI"/>
    <property type="match status" value="1"/>
</dbReference>
<reference evidence="8" key="1">
    <citation type="submission" date="2021-04" db="EMBL/GenBank/DDBJ databases">
        <title>The complete genome sequence of Caulobacter sp. S6.</title>
        <authorList>
            <person name="Tang Y."/>
            <person name="Ouyang W."/>
            <person name="Liu Q."/>
            <person name="Huang B."/>
            <person name="Guo Z."/>
            <person name="Lei P."/>
        </authorList>
    </citation>
    <scope>NUCLEOTIDE SEQUENCE</scope>
    <source>
        <strain evidence="8">S6</strain>
    </source>
</reference>
<feature type="region of interest" description="Disordered" evidence="6">
    <location>
        <begin position="1"/>
        <end position="20"/>
    </location>
</feature>
<feature type="transmembrane region" description="Helical" evidence="7">
    <location>
        <begin position="42"/>
        <end position="62"/>
    </location>
</feature>
<evidence type="ECO:0000256" key="6">
    <source>
        <dbReference type="SAM" id="MobiDB-lite"/>
    </source>
</evidence>
<dbReference type="RefSeq" id="WP_211940192.1">
    <property type="nucleotide sequence ID" value="NZ_CP073078.1"/>
</dbReference>
<accession>A0A975G3S8</accession>
<protein>
    <submittedName>
        <fullName evidence="8">TrbI/VirB10 family protein</fullName>
    </submittedName>
</protein>
<evidence type="ECO:0000256" key="3">
    <source>
        <dbReference type="ARBA" id="ARBA00022692"/>
    </source>
</evidence>
<keyword evidence="9" id="KW-1185">Reference proteome</keyword>
<dbReference type="GO" id="GO:0016020">
    <property type="term" value="C:membrane"/>
    <property type="evidence" value="ECO:0007669"/>
    <property type="project" value="UniProtKB-SubCell"/>
</dbReference>
<comment type="similarity">
    <text evidence="2">Belongs to the TrbI/VirB10 family.</text>
</comment>
<evidence type="ECO:0000256" key="7">
    <source>
        <dbReference type="SAM" id="Phobius"/>
    </source>
</evidence>
<dbReference type="InterPro" id="IPR042217">
    <property type="entry name" value="T4SS_VirB10/TrbI"/>
</dbReference>
<evidence type="ECO:0000256" key="2">
    <source>
        <dbReference type="ARBA" id="ARBA00010265"/>
    </source>
</evidence>
<sequence length="427" mass="43584">MTSEEATLKEADEPSGPSEAELARALRLRAAPPKVTRVSARALATLAGVSIIALGGAVILGLRAQPAKAPPKELYAVGGKPSSEGLAALPSSYGGLAGTNPAATGSEVPKLGPPMPGDLGRPMLKAGVTPPPIGGEAETTGARPAEPPRQQGPSEQDAARSSRLFSADHTESANLSGAAASAPQPVDLAALAGLAAAHPGVAGVQPAASEADRKLAFLNQGDKRAAVSPESLQAAASPYVLQAGGVISAALVTGLRSDLPGEVIAQVTADVYDSPSGRYLLIPQGSKLIGQYDAQVAFGQIRALLAWTRLILPDGRWIDLGREPGADPQGYAGLSGRVDNHWSQLFKAAALSTVLSIGAEAGTSSNQNDLAQAIGQGASDSISQVGRRVVGRSLAIQPTITIRPGFPVRVLVTRDLALEPWPMEQSR</sequence>
<comment type="subcellular location">
    <subcellularLocation>
        <location evidence="1">Membrane</location>
        <topology evidence="1">Single-pass membrane protein</topology>
    </subcellularLocation>
</comment>
<keyword evidence="3 7" id="KW-0812">Transmembrane</keyword>
<dbReference type="Gene3D" id="2.40.128.260">
    <property type="entry name" value="Type IV secretion system, VirB10/TraB/TrbI"/>
    <property type="match status" value="1"/>
</dbReference>
<evidence type="ECO:0000256" key="1">
    <source>
        <dbReference type="ARBA" id="ARBA00004167"/>
    </source>
</evidence>
<name>A0A975G3S8_9CAUL</name>
<evidence type="ECO:0000256" key="5">
    <source>
        <dbReference type="ARBA" id="ARBA00023136"/>
    </source>
</evidence>
<proteinExistence type="inferred from homology"/>
<keyword evidence="5 7" id="KW-0472">Membrane</keyword>
<keyword evidence="4 7" id="KW-1133">Transmembrane helix</keyword>
<evidence type="ECO:0000313" key="9">
    <source>
        <dbReference type="Proteomes" id="UP000676409"/>
    </source>
</evidence>
<dbReference type="Proteomes" id="UP000676409">
    <property type="component" value="Chromosome"/>
</dbReference>
<evidence type="ECO:0000256" key="4">
    <source>
        <dbReference type="ARBA" id="ARBA00022989"/>
    </source>
</evidence>
<organism evidence="8 9">
    <name type="scientific">Phenylobacterium montanum</name>
    <dbReference type="NCBI Taxonomy" id="2823693"/>
    <lineage>
        <taxon>Bacteria</taxon>
        <taxon>Pseudomonadati</taxon>
        <taxon>Pseudomonadota</taxon>
        <taxon>Alphaproteobacteria</taxon>
        <taxon>Caulobacterales</taxon>
        <taxon>Caulobacteraceae</taxon>
        <taxon>Phenylobacterium</taxon>
    </lineage>
</organism>
<dbReference type="CDD" id="cd16429">
    <property type="entry name" value="VirB10"/>
    <property type="match status" value="1"/>
</dbReference>
<feature type="region of interest" description="Disordered" evidence="6">
    <location>
        <begin position="98"/>
        <end position="179"/>
    </location>
</feature>
<dbReference type="KEGG" id="caul:KCG34_09870"/>
<dbReference type="AlphaFoldDB" id="A0A975G3S8"/>